<evidence type="ECO:0000313" key="2">
    <source>
        <dbReference type="Proteomes" id="UP000198956"/>
    </source>
</evidence>
<sequence>MIYKQSVYGTQKLFGEVYLAGQKIGFKEWSVDLCAFDEADNFDVTAPWNVGGNGILASNAKASTTLISGKDIPVQIKIGDRELINGIVDEPDWDFTDEEKVMISGRGKIGRLIDREIPRNIKNRTASSVANEIFAYHKLKAKVTATSRKIGSYSEDSQTANTKMNDWELLNWLAEWEGFVVRVKGNEGFFGPLDQIPELKLAPIPFTYGKDCEVRSIKRHMSGARDIIVEGRSYYKGRTIIEYYPRTPKENKKGASNDESETALIKRYTLTGLSQEQVRLRIRSIYRELTKCDITGEIFTPRYVDLDTDRRIALYGVGLGLSQIYYVTRVRYSETLEDGITTTISFGNKMKEVG</sequence>
<dbReference type="AlphaFoldDB" id="A0A1G8FCL5"/>
<evidence type="ECO:0000313" key="1">
    <source>
        <dbReference type="EMBL" id="SDH79792.1"/>
    </source>
</evidence>
<dbReference type="Proteomes" id="UP000198956">
    <property type="component" value="Unassembled WGS sequence"/>
</dbReference>
<organism evidence="1 2">
    <name type="scientific">Aneurinibacillus thermoaerophilus</name>
    <dbReference type="NCBI Taxonomy" id="143495"/>
    <lineage>
        <taxon>Bacteria</taxon>
        <taxon>Bacillati</taxon>
        <taxon>Bacillota</taxon>
        <taxon>Bacilli</taxon>
        <taxon>Bacillales</taxon>
        <taxon>Paenibacillaceae</taxon>
        <taxon>Aneurinibacillus group</taxon>
        <taxon>Aneurinibacillus</taxon>
    </lineage>
</organism>
<evidence type="ECO:0008006" key="3">
    <source>
        <dbReference type="Google" id="ProtNLM"/>
    </source>
</evidence>
<dbReference type="RefSeq" id="WP_091261494.1">
    <property type="nucleotide sequence ID" value="NZ_FNDE01000062.1"/>
</dbReference>
<dbReference type="EMBL" id="FNDE01000062">
    <property type="protein sequence ID" value="SDH79792.1"/>
    <property type="molecule type" value="Genomic_DNA"/>
</dbReference>
<proteinExistence type="predicted"/>
<reference evidence="1 2" key="1">
    <citation type="submission" date="2016-10" db="EMBL/GenBank/DDBJ databases">
        <authorList>
            <person name="de Groot N.N."/>
        </authorList>
    </citation>
    <scope>NUCLEOTIDE SEQUENCE [LARGE SCALE GENOMIC DNA]</scope>
    <source>
        <strain evidence="1 2">L 420-91</strain>
    </source>
</reference>
<protein>
    <recommendedName>
        <fullName evidence="3">Phage protein D</fullName>
    </recommendedName>
</protein>
<dbReference type="SUPFAM" id="SSF69279">
    <property type="entry name" value="Phage tail proteins"/>
    <property type="match status" value="1"/>
</dbReference>
<dbReference type="OrthoDB" id="2676879at2"/>
<name>A0A1G8FCL5_ANETH</name>
<gene>
    <name evidence="1" type="ORF">SAMN04489735_10627</name>
</gene>
<accession>A0A1G8FCL5</accession>